<dbReference type="InterPro" id="IPR004813">
    <property type="entry name" value="OPT"/>
</dbReference>
<evidence type="ECO:0000256" key="6">
    <source>
        <dbReference type="ARBA" id="ARBA00023136"/>
    </source>
</evidence>
<evidence type="ECO:0000256" key="5">
    <source>
        <dbReference type="ARBA" id="ARBA00022989"/>
    </source>
</evidence>
<keyword evidence="4 7" id="KW-0812">Transmembrane</keyword>
<dbReference type="AlphaFoldDB" id="A0AAD6ZGE4"/>
<comment type="subcellular location">
    <subcellularLocation>
        <location evidence="1">Membrane</location>
        <topology evidence="1">Multi-pass membrane protein</topology>
    </subcellularLocation>
</comment>
<feature type="transmembrane region" description="Helical" evidence="7">
    <location>
        <begin position="56"/>
        <end position="79"/>
    </location>
</feature>
<name>A0AAD6ZGE4_9AGAR</name>
<evidence type="ECO:0000313" key="9">
    <source>
        <dbReference type="Proteomes" id="UP001218218"/>
    </source>
</evidence>
<evidence type="ECO:0000256" key="1">
    <source>
        <dbReference type="ARBA" id="ARBA00004141"/>
    </source>
</evidence>
<proteinExistence type="inferred from homology"/>
<comment type="similarity">
    <text evidence="2">Belongs to the oligopeptide OPT transporter family.</text>
</comment>
<dbReference type="GO" id="GO:0016020">
    <property type="term" value="C:membrane"/>
    <property type="evidence" value="ECO:0007669"/>
    <property type="project" value="UniProtKB-SubCell"/>
</dbReference>
<keyword evidence="6 7" id="KW-0472">Membrane</keyword>
<keyword evidence="3" id="KW-0813">Transport</keyword>
<gene>
    <name evidence="8" type="ORF">DFH08DRAFT_889257</name>
</gene>
<comment type="caution">
    <text evidence="8">The sequence shown here is derived from an EMBL/GenBank/DDBJ whole genome shotgun (WGS) entry which is preliminary data.</text>
</comment>
<organism evidence="8 9">
    <name type="scientific">Mycena albidolilacea</name>
    <dbReference type="NCBI Taxonomy" id="1033008"/>
    <lineage>
        <taxon>Eukaryota</taxon>
        <taxon>Fungi</taxon>
        <taxon>Dikarya</taxon>
        <taxon>Basidiomycota</taxon>
        <taxon>Agaricomycotina</taxon>
        <taxon>Agaricomycetes</taxon>
        <taxon>Agaricomycetidae</taxon>
        <taxon>Agaricales</taxon>
        <taxon>Marasmiineae</taxon>
        <taxon>Mycenaceae</taxon>
        <taxon>Mycena</taxon>
    </lineage>
</organism>
<protein>
    <submittedName>
        <fullName evidence="8">Uncharacterized protein</fullName>
    </submittedName>
</protein>
<dbReference type="Pfam" id="PF03169">
    <property type="entry name" value="OPT"/>
    <property type="match status" value="1"/>
</dbReference>
<evidence type="ECO:0000256" key="7">
    <source>
        <dbReference type="SAM" id="Phobius"/>
    </source>
</evidence>
<dbReference type="Proteomes" id="UP001218218">
    <property type="component" value="Unassembled WGS sequence"/>
</dbReference>
<evidence type="ECO:0000313" key="8">
    <source>
        <dbReference type="EMBL" id="KAJ7321648.1"/>
    </source>
</evidence>
<evidence type="ECO:0000256" key="3">
    <source>
        <dbReference type="ARBA" id="ARBA00022448"/>
    </source>
</evidence>
<accession>A0AAD6ZGE4</accession>
<keyword evidence="5 7" id="KW-1133">Transmembrane helix</keyword>
<evidence type="ECO:0000256" key="4">
    <source>
        <dbReference type="ARBA" id="ARBA00022692"/>
    </source>
</evidence>
<dbReference type="EMBL" id="JARIHO010000050">
    <property type="protein sequence ID" value="KAJ7321648.1"/>
    <property type="molecule type" value="Genomic_DNA"/>
</dbReference>
<evidence type="ECO:0000256" key="2">
    <source>
        <dbReference type="ARBA" id="ARBA00008807"/>
    </source>
</evidence>
<dbReference type="GO" id="GO:0035673">
    <property type="term" value="F:oligopeptide transmembrane transporter activity"/>
    <property type="evidence" value="ECO:0007669"/>
    <property type="project" value="InterPro"/>
</dbReference>
<keyword evidence="9" id="KW-1185">Reference proteome</keyword>
<reference evidence="8" key="1">
    <citation type="submission" date="2023-03" db="EMBL/GenBank/DDBJ databases">
        <title>Massive genome expansion in bonnet fungi (Mycena s.s.) driven by repeated elements and novel gene families across ecological guilds.</title>
        <authorList>
            <consortium name="Lawrence Berkeley National Laboratory"/>
            <person name="Harder C.B."/>
            <person name="Miyauchi S."/>
            <person name="Viragh M."/>
            <person name="Kuo A."/>
            <person name="Thoen E."/>
            <person name="Andreopoulos B."/>
            <person name="Lu D."/>
            <person name="Skrede I."/>
            <person name="Drula E."/>
            <person name="Henrissat B."/>
            <person name="Morin E."/>
            <person name="Kohler A."/>
            <person name="Barry K."/>
            <person name="LaButti K."/>
            <person name="Morin E."/>
            <person name="Salamov A."/>
            <person name="Lipzen A."/>
            <person name="Mereny Z."/>
            <person name="Hegedus B."/>
            <person name="Baldrian P."/>
            <person name="Stursova M."/>
            <person name="Weitz H."/>
            <person name="Taylor A."/>
            <person name="Grigoriev I.V."/>
            <person name="Nagy L.G."/>
            <person name="Martin F."/>
            <person name="Kauserud H."/>
        </authorList>
    </citation>
    <scope>NUCLEOTIDE SEQUENCE</scope>
    <source>
        <strain evidence="8">CBHHK002</strain>
    </source>
</reference>
<sequence length="118" mass="13205">MWILVPIAYFGNKWGSPTFSVMSNGLFIKNGSAYSFNTLLTPDGQLSQTRYDEVGLAYAGAQYLWCLFFGTALTIWYFLDLQVHSVRRVHLLLRMDGPFRGPPNIGGGEVDVHGQTRA</sequence>